<evidence type="ECO:0000256" key="1">
    <source>
        <dbReference type="SAM" id="MobiDB-lite"/>
    </source>
</evidence>
<proteinExistence type="predicted"/>
<dbReference type="HOGENOM" id="CLU_1434540_0_0_1"/>
<keyword evidence="3" id="KW-1185">Reference proteome</keyword>
<evidence type="ECO:0000313" key="3">
    <source>
        <dbReference type="Proteomes" id="UP000027222"/>
    </source>
</evidence>
<gene>
    <name evidence="2" type="ORF">GALMADRAFT_1074294</name>
</gene>
<dbReference type="Proteomes" id="UP000027222">
    <property type="component" value="Unassembled WGS sequence"/>
</dbReference>
<organism evidence="2 3">
    <name type="scientific">Galerina marginata (strain CBS 339.88)</name>
    <dbReference type="NCBI Taxonomy" id="685588"/>
    <lineage>
        <taxon>Eukaryota</taxon>
        <taxon>Fungi</taxon>
        <taxon>Dikarya</taxon>
        <taxon>Basidiomycota</taxon>
        <taxon>Agaricomycotina</taxon>
        <taxon>Agaricomycetes</taxon>
        <taxon>Agaricomycetidae</taxon>
        <taxon>Agaricales</taxon>
        <taxon>Agaricineae</taxon>
        <taxon>Strophariaceae</taxon>
        <taxon>Galerina</taxon>
    </lineage>
</organism>
<accession>A0A067SIZ8</accession>
<dbReference type="OrthoDB" id="3116771at2759"/>
<reference evidence="3" key="1">
    <citation type="journal article" date="2014" name="Proc. Natl. Acad. Sci. U.S.A.">
        <title>Extensive sampling of basidiomycete genomes demonstrates inadequacy of the white-rot/brown-rot paradigm for wood decay fungi.</title>
        <authorList>
            <person name="Riley R."/>
            <person name="Salamov A.A."/>
            <person name="Brown D.W."/>
            <person name="Nagy L.G."/>
            <person name="Floudas D."/>
            <person name="Held B.W."/>
            <person name="Levasseur A."/>
            <person name="Lombard V."/>
            <person name="Morin E."/>
            <person name="Otillar R."/>
            <person name="Lindquist E.A."/>
            <person name="Sun H."/>
            <person name="LaButti K.M."/>
            <person name="Schmutz J."/>
            <person name="Jabbour D."/>
            <person name="Luo H."/>
            <person name="Baker S.E."/>
            <person name="Pisabarro A.G."/>
            <person name="Walton J.D."/>
            <person name="Blanchette R.A."/>
            <person name="Henrissat B."/>
            <person name="Martin F."/>
            <person name="Cullen D."/>
            <person name="Hibbett D.S."/>
            <person name="Grigoriev I.V."/>
        </authorList>
    </citation>
    <scope>NUCLEOTIDE SEQUENCE [LARGE SCALE GENOMIC DNA]</scope>
    <source>
        <strain evidence="3">CBS 339.88</strain>
    </source>
</reference>
<protein>
    <submittedName>
        <fullName evidence="2">Uncharacterized protein</fullName>
    </submittedName>
</protein>
<sequence>MSSNGSPRARIKPPAEAPPPGIQADDAIRYLETLKEILDLAEKIDQWIVGDDCIPHTLRKTSDLSRWIWAEVESLPLATARSMALPVEVYKSILQTILTNLERNTMDLKVANTLSARIDRCLDEFQLRFTQAGIAMAQSSRHVAEAQGGSSFFQNAHHFRIIGSTFVSHSQDITGLQETCAKILRAVHCLIVLFY</sequence>
<dbReference type="EMBL" id="KL142413">
    <property type="protein sequence ID" value="KDR67714.1"/>
    <property type="molecule type" value="Genomic_DNA"/>
</dbReference>
<dbReference type="AlphaFoldDB" id="A0A067SIZ8"/>
<evidence type="ECO:0000313" key="2">
    <source>
        <dbReference type="EMBL" id="KDR67714.1"/>
    </source>
</evidence>
<feature type="region of interest" description="Disordered" evidence="1">
    <location>
        <begin position="1"/>
        <end position="23"/>
    </location>
</feature>
<name>A0A067SIZ8_GALM3</name>